<feature type="compositionally biased region" description="Polar residues" evidence="1">
    <location>
        <begin position="114"/>
        <end position="131"/>
    </location>
</feature>
<dbReference type="InterPro" id="IPR026258">
    <property type="entry name" value="SRP68"/>
</dbReference>
<evidence type="ECO:0000313" key="3">
    <source>
        <dbReference type="Proteomes" id="UP000748025"/>
    </source>
</evidence>
<accession>A0A9P7N384</accession>
<keyword evidence="3" id="KW-1185">Reference proteome</keyword>
<protein>
    <submittedName>
        <fullName evidence="2">Uncharacterized protein</fullName>
    </submittedName>
</protein>
<reference evidence="2" key="1">
    <citation type="journal article" date="2020" name="bioRxiv">
        <title>Whole genome comparisons of ergot fungi reveals the divergence and evolution of species within the genus Claviceps are the result of varying mechanisms driving genome evolution and host range expansion.</title>
        <authorList>
            <person name="Wyka S.A."/>
            <person name="Mondo S.J."/>
            <person name="Liu M."/>
            <person name="Dettman J."/>
            <person name="Nalam V."/>
            <person name="Broders K.D."/>
        </authorList>
    </citation>
    <scope>NUCLEOTIDE SEQUENCE</scope>
    <source>
        <strain evidence="2">CCC 602</strain>
    </source>
</reference>
<dbReference type="Proteomes" id="UP000748025">
    <property type="component" value="Unassembled WGS sequence"/>
</dbReference>
<evidence type="ECO:0000256" key="1">
    <source>
        <dbReference type="SAM" id="MobiDB-lite"/>
    </source>
</evidence>
<proteinExistence type="predicted"/>
<dbReference type="PANTHER" id="PTHR12860">
    <property type="entry name" value="SIGNAL RECOGNITION PARTICLE 68 KDA PROTEIN"/>
    <property type="match status" value="1"/>
</dbReference>
<sequence>MLFVHTDQGGNDQQQHPLSVDIHPDAVSFLRKLVHGELQRYRAIVHLHNLRDAERKQAREKGPAPTLLESLDTYPTRINLRNLVEFPPKLALIPVKPIFLDVAWNYIDYPGRTTQSSASPAAAETTNTSQEQPKKKGWFGFGR</sequence>
<dbReference type="PANTHER" id="PTHR12860:SF0">
    <property type="entry name" value="SIGNAL RECOGNITION PARTICLE SUBUNIT SRP68"/>
    <property type="match status" value="1"/>
</dbReference>
<gene>
    <name evidence="2" type="ORF">E4U43_006232</name>
</gene>
<organism evidence="2 3">
    <name type="scientific">Claviceps pusilla</name>
    <dbReference type="NCBI Taxonomy" id="123648"/>
    <lineage>
        <taxon>Eukaryota</taxon>
        <taxon>Fungi</taxon>
        <taxon>Dikarya</taxon>
        <taxon>Ascomycota</taxon>
        <taxon>Pezizomycotina</taxon>
        <taxon>Sordariomycetes</taxon>
        <taxon>Hypocreomycetidae</taxon>
        <taxon>Hypocreales</taxon>
        <taxon>Clavicipitaceae</taxon>
        <taxon>Claviceps</taxon>
    </lineage>
</organism>
<dbReference type="EMBL" id="SRPW01004270">
    <property type="protein sequence ID" value="KAG5983807.1"/>
    <property type="molecule type" value="Genomic_DNA"/>
</dbReference>
<dbReference type="GO" id="GO:0030942">
    <property type="term" value="F:endoplasmic reticulum signal peptide binding"/>
    <property type="evidence" value="ECO:0007669"/>
    <property type="project" value="InterPro"/>
</dbReference>
<evidence type="ECO:0000313" key="2">
    <source>
        <dbReference type="EMBL" id="KAG5983807.1"/>
    </source>
</evidence>
<dbReference type="GO" id="GO:0006614">
    <property type="term" value="P:SRP-dependent cotranslational protein targeting to membrane"/>
    <property type="evidence" value="ECO:0007669"/>
    <property type="project" value="InterPro"/>
</dbReference>
<dbReference type="GO" id="GO:0005786">
    <property type="term" value="C:signal recognition particle, endoplasmic reticulum targeting"/>
    <property type="evidence" value="ECO:0007669"/>
    <property type="project" value="InterPro"/>
</dbReference>
<dbReference type="AlphaFoldDB" id="A0A9P7N384"/>
<dbReference type="OrthoDB" id="10255118at2759"/>
<dbReference type="Pfam" id="PF16969">
    <property type="entry name" value="SRP68"/>
    <property type="match status" value="1"/>
</dbReference>
<comment type="caution">
    <text evidence="2">The sequence shown here is derived from an EMBL/GenBank/DDBJ whole genome shotgun (WGS) entry which is preliminary data.</text>
</comment>
<dbReference type="GO" id="GO:0008312">
    <property type="term" value="F:7S RNA binding"/>
    <property type="evidence" value="ECO:0007669"/>
    <property type="project" value="InterPro"/>
</dbReference>
<name>A0A9P7N384_9HYPO</name>
<feature type="region of interest" description="Disordered" evidence="1">
    <location>
        <begin position="114"/>
        <end position="143"/>
    </location>
</feature>
<dbReference type="GO" id="GO:0005047">
    <property type="term" value="F:signal recognition particle binding"/>
    <property type="evidence" value="ECO:0007669"/>
    <property type="project" value="InterPro"/>
</dbReference>